<proteinExistence type="predicted"/>
<dbReference type="Proteomes" id="UP000055611">
    <property type="component" value="Chromosome"/>
</dbReference>
<feature type="compositionally biased region" description="Basic and acidic residues" evidence="1">
    <location>
        <begin position="1"/>
        <end position="13"/>
    </location>
</feature>
<keyword evidence="4" id="KW-1185">Reference proteome</keyword>
<evidence type="ECO:0000313" key="3">
    <source>
        <dbReference type="EMBL" id="TDT86429.1"/>
    </source>
</evidence>
<evidence type="ECO:0000256" key="1">
    <source>
        <dbReference type="SAM" id="MobiDB-lite"/>
    </source>
</evidence>
<dbReference type="Proteomes" id="UP000295506">
    <property type="component" value="Unassembled WGS sequence"/>
</dbReference>
<dbReference type="RefSeq" id="WP_066798919.1">
    <property type="nucleotide sequence ID" value="NZ_CP014206.1"/>
</dbReference>
<sequence>MKLEIVPENETRRQTGNRAWSMPNGSISHSLARQALELKGLIQRDMAAVSVERANGICNLILEVSKDVAKLETEQIAGGIHG</sequence>
<feature type="region of interest" description="Disordered" evidence="1">
    <location>
        <begin position="1"/>
        <end position="25"/>
    </location>
</feature>
<dbReference type="EMBL" id="SOBK01000013">
    <property type="protein sequence ID" value="TDT86429.1"/>
    <property type="molecule type" value="Genomic_DNA"/>
</dbReference>
<reference evidence="2 4" key="1">
    <citation type="journal article" date="2016" name="Front. Microbiol.">
        <title>Genome Sequence of the Piezophilic, Mesophilic Sulfate-Reducing Bacterium Desulfovibrio indicus J2T.</title>
        <authorList>
            <person name="Cao J."/>
            <person name="Maignien L."/>
            <person name="Shao Z."/>
            <person name="Alain K."/>
            <person name="Jebbar M."/>
        </authorList>
    </citation>
    <scope>NUCLEOTIDE SEQUENCE [LARGE SCALE GENOMIC DNA]</scope>
    <source>
        <strain evidence="2 4">J2</strain>
    </source>
</reference>
<organism evidence="3 5">
    <name type="scientific">Pseudodesulfovibrio indicus</name>
    <dbReference type="NCBI Taxonomy" id="1716143"/>
    <lineage>
        <taxon>Bacteria</taxon>
        <taxon>Pseudomonadati</taxon>
        <taxon>Thermodesulfobacteriota</taxon>
        <taxon>Desulfovibrionia</taxon>
        <taxon>Desulfovibrionales</taxon>
        <taxon>Desulfovibrionaceae</taxon>
    </lineage>
</organism>
<evidence type="ECO:0000313" key="5">
    <source>
        <dbReference type="Proteomes" id="UP000295506"/>
    </source>
</evidence>
<gene>
    <name evidence="2" type="ORF">AWY79_00120</name>
    <name evidence="3" type="ORF">EDC59_113105</name>
</gene>
<evidence type="ECO:0000313" key="4">
    <source>
        <dbReference type="Proteomes" id="UP000055611"/>
    </source>
</evidence>
<reference evidence="3 5" key="2">
    <citation type="submission" date="2019-03" db="EMBL/GenBank/DDBJ databases">
        <title>Genomic Encyclopedia of Type Strains, Phase IV (KMG-IV): sequencing the most valuable type-strain genomes for metagenomic binning, comparative biology and taxonomic classification.</title>
        <authorList>
            <person name="Goeker M."/>
        </authorList>
    </citation>
    <scope>NUCLEOTIDE SEQUENCE [LARGE SCALE GENOMIC DNA]</scope>
    <source>
        <strain evidence="3 5">DSM 101483</strain>
    </source>
</reference>
<dbReference type="OrthoDB" id="9992357at2"/>
<dbReference type="KEGG" id="dej:AWY79_00120"/>
<dbReference type="AlphaFoldDB" id="A0A140D8V6"/>
<evidence type="ECO:0000313" key="2">
    <source>
        <dbReference type="EMBL" id="AMK09623.1"/>
    </source>
</evidence>
<feature type="compositionally biased region" description="Polar residues" evidence="1">
    <location>
        <begin position="14"/>
        <end position="25"/>
    </location>
</feature>
<dbReference type="EMBL" id="CP014206">
    <property type="protein sequence ID" value="AMK09623.1"/>
    <property type="molecule type" value="Genomic_DNA"/>
</dbReference>
<protein>
    <submittedName>
        <fullName evidence="3">Uncharacterized protein</fullName>
    </submittedName>
</protein>
<accession>A0A140D8V6</accession>
<name>A0A140D8V6_9BACT</name>